<dbReference type="EMBL" id="GL349449">
    <property type="protein sequence ID" value="KNC48025.1"/>
    <property type="molecule type" value="Genomic_DNA"/>
</dbReference>
<dbReference type="Proteomes" id="UP000054408">
    <property type="component" value="Unassembled WGS sequence"/>
</dbReference>
<evidence type="ECO:0000313" key="3">
    <source>
        <dbReference type="Proteomes" id="UP000054408"/>
    </source>
</evidence>
<dbReference type="GeneID" id="25563810"/>
<keyword evidence="3" id="KW-1185">Reference proteome</keyword>
<dbReference type="RefSeq" id="XP_013759040.1">
    <property type="nucleotide sequence ID" value="XM_013903586.1"/>
</dbReference>
<feature type="signal peptide" evidence="1">
    <location>
        <begin position="1"/>
        <end position="20"/>
    </location>
</feature>
<evidence type="ECO:0000313" key="2">
    <source>
        <dbReference type="EMBL" id="KNC48025.1"/>
    </source>
</evidence>
<name>A0A0L0D738_THETB</name>
<gene>
    <name evidence="2" type="ORF">AMSG_04258</name>
</gene>
<proteinExistence type="predicted"/>
<sequence length="689" mass="69946">MSATAAFLADSLWELQLAAAAAGVPHSVSDGIAAVPGPAAWGSRTGASDSTAAAAGAILVSLATHAASSSPASDALLPAARAAAAAERLLGCAPPVVLPLLPPPPWTWSASASELHAAREAMAALCASHASPWRLLSYATHVFGAVVESLLDDALAAAGLAVADVAVSVAVIGSGAGQRLFPYPTLQLLVIDGGDLGPDVHLVARLLGAGIAALGETPLAVHGFSSGSFVPPGLRVANAHALPLGEGRTPEVCCAGSATSLAALARDPAALARLGLPAWRRVRSSNAVTDVPQLATLSSLHCAGSVNDELAATLESAIATLAQLALDTQLFYGRADDAAYFDEPATPPWPFDVSSMGYGAGVNAADDCDSGAVFVLSDSQAADLISAVAAVARLARDLDLALAVDSVDMASVRIGDLRRAPRAGALDEAYAASCAALKSATTGVPFVAPATAAAVHAAMASVEDARVAPRVALDYHAAAVAAAQQAYNDGSDATETLAYAPPVGAPTWSARSPAVALIAAQLAHGGALKARGQLNAACASFRQAARRALDIHTFRCAPAMAAAALEHLGTTEFLASEVASEVASEHATDGRGRAVNALALSVAIRDHVLERHDAALGRMLNNLAVAQARLGGLSASEALLTRSLTLCGEDTVSRTIAARIHQNLEMIHTAQQRTWQTFLLLPRWRARQA</sequence>
<protein>
    <submittedName>
        <fullName evidence="2">Uncharacterized protein</fullName>
    </submittedName>
</protein>
<reference evidence="2 3" key="1">
    <citation type="submission" date="2010-05" db="EMBL/GenBank/DDBJ databases">
        <title>The Genome Sequence of Thecamonas trahens ATCC 50062.</title>
        <authorList>
            <consortium name="The Broad Institute Genome Sequencing Platform"/>
            <person name="Russ C."/>
            <person name="Cuomo C."/>
            <person name="Shea T."/>
            <person name="Young S.K."/>
            <person name="Zeng Q."/>
            <person name="Koehrsen M."/>
            <person name="Haas B."/>
            <person name="Borodovsky M."/>
            <person name="Guigo R."/>
            <person name="Alvarado L."/>
            <person name="Berlin A."/>
            <person name="Bochicchio J."/>
            <person name="Borenstein D."/>
            <person name="Chapman S."/>
            <person name="Chen Z."/>
            <person name="Freedman E."/>
            <person name="Gellesch M."/>
            <person name="Goldberg J."/>
            <person name="Griggs A."/>
            <person name="Gujja S."/>
            <person name="Heilman E."/>
            <person name="Heiman D."/>
            <person name="Hepburn T."/>
            <person name="Howarth C."/>
            <person name="Jen D."/>
            <person name="Larson L."/>
            <person name="Mehta T."/>
            <person name="Park D."/>
            <person name="Pearson M."/>
            <person name="Roberts A."/>
            <person name="Saif S."/>
            <person name="Shenoy N."/>
            <person name="Sisk P."/>
            <person name="Stolte C."/>
            <person name="Sykes S."/>
            <person name="Thomson T."/>
            <person name="Walk T."/>
            <person name="White J."/>
            <person name="Yandava C."/>
            <person name="Burger G."/>
            <person name="Gray M.W."/>
            <person name="Holland P.W.H."/>
            <person name="King N."/>
            <person name="Lang F.B.F."/>
            <person name="Roger A.J."/>
            <person name="Ruiz-Trillo I."/>
            <person name="Lander E."/>
            <person name="Nusbaum C."/>
        </authorList>
    </citation>
    <scope>NUCLEOTIDE SEQUENCE [LARGE SCALE GENOMIC DNA]</scope>
    <source>
        <strain evidence="2 3">ATCC 50062</strain>
    </source>
</reference>
<organism evidence="2 3">
    <name type="scientific">Thecamonas trahens ATCC 50062</name>
    <dbReference type="NCBI Taxonomy" id="461836"/>
    <lineage>
        <taxon>Eukaryota</taxon>
        <taxon>Apusozoa</taxon>
        <taxon>Apusomonadida</taxon>
        <taxon>Apusomonadidae</taxon>
        <taxon>Thecamonas</taxon>
    </lineage>
</organism>
<feature type="chain" id="PRO_5005536948" evidence="1">
    <location>
        <begin position="21"/>
        <end position="689"/>
    </location>
</feature>
<accession>A0A0L0D738</accession>
<dbReference type="AlphaFoldDB" id="A0A0L0D738"/>
<keyword evidence="1" id="KW-0732">Signal</keyword>
<evidence type="ECO:0000256" key="1">
    <source>
        <dbReference type="SAM" id="SignalP"/>
    </source>
</evidence>